<reference evidence="2" key="1">
    <citation type="submission" date="2021-03" db="EMBL/GenBank/DDBJ databases">
        <title>Draft genome sequence of rust myrtle Austropuccinia psidii MF-1, a brazilian biotype.</title>
        <authorList>
            <person name="Quecine M.C."/>
            <person name="Pachon D.M.R."/>
            <person name="Bonatelli M.L."/>
            <person name="Correr F.H."/>
            <person name="Franceschini L.M."/>
            <person name="Leite T.F."/>
            <person name="Margarido G.R.A."/>
            <person name="Almeida C.A."/>
            <person name="Ferrarezi J.A."/>
            <person name="Labate C.A."/>
        </authorList>
    </citation>
    <scope>NUCLEOTIDE SEQUENCE</scope>
    <source>
        <strain evidence="2">MF-1</strain>
    </source>
</reference>
<dbReference type="Proteomes" id="UP000765509">
    <property type="component" value="Unassembled WGS sequence"/>
</dbReference>
<protein>
    <submittedName>
        <fullName evidence="2">Uncharacterized protein</fullName>
    </submittedName>
</protein>
<dbReference type="EMBL" id="AVOT02053130">
    <property type="protein sequence ID" value="MBW0548006.1"/>
    <property type="molecule type" value="Genomic_DNA"/>
</dbReference>
<sequence length="159" mass="17864">MVHTRNEIKYSVQPDGCGQRRGKTKSRSGKSSSRKTCLEDARVSPHSQSSAHTNFDGNSESELIHDNISRAKLFSSGRNQNLLIPIQELVQRSQRGGVGNVPKPLAGGDEHLLTHQELSGSGEDHRTLRRMESTIIQRQGQKYKELVEEPKSFVYRPEE</sequence>
<comment type="caution">
    <text evidence="2">The sequence shown here is derived from an EMBL/GenBank/DDBJ whole genome shotgun (WGS) entry which is preliminary data.</text>
</comment>
<name>A0A9Q3IQ69_9BASI</name>
<evidence type="ECO:0000313" key="3">
    <source>
        <dbReference type="Proteomes" id="UP000765509"/>
    </source>
</evidence>
<gene>
    <name evidence="2" type="ORF">O181_087721</name>
</gene>
<evidence type="ECO:0000256" key="1">
    <source>
        <dbReference type="SAM" id="MobiDB-lite"/>
    </source>
</evidence>
<feature type="region of interest" description="Disordered" evidence="1">
    <location>
        <begin position="1"/>
        <end position="60"/>
    </location>
</feature>
<evidence type="ECO:0000313" key="2">
    <source>
        <dbReference type="EMBL" id="MBW0548006.1"/>
    </source>
</evidence>
<accession>A0A9Q3IQ69</accession>
<proteinExistence type="predicted"/>
<feature type="compositionally biased region" description="Polar residues" evidence="1">
    <location>
        <begin position="45"/>
        <end position="60"/>
    </location>
</feature>
<dbReference type="AlphaFoldDB" id="A0A9Q3IQ69"/>
<keyword evidence="3" id="KW-1185">Reference proteome</keyword>
<organism evidence="2 3">
    <name type="scientific">Austropuccinia psidii MF-1</name>
    <dbReference type="NCBI Taxonomy" id="1389203"/>
    <lineage>
        <taxon>Eukaryota</taxon>
        <taxon>Fungi</taxon>
        <taxon>Dikarya</taxon>
        <taxon>Basidiomycota</taxon>
        <taxon>Pucciniomycotina</taxon>
        <taxon>Pucciniomycetes</taxon>
        <taxon>Pucciniales</taxon>
        <taxon>Sphaerophragmiaceae</taxon>
        <taxon>Austropuccinia</taxon>
    </lineage>
</organism>